<keyword evidence="1" id="KW-1133">Transmembrane helix</keyword>
<evidence type="ECO:0000313" key="3">
    <source>
        <dbReference type="EMBL" id="MBR1141394.1"/>
    </source>
</evidence>
<dbReference type="RefSeq" id="WP_041750824.1">
    <property type="nucleotide sequence ID" value="NZ_JABFDP010000036.1"/>
</dbReference>
<gene>
    <name evidence="3" type="ORF">JQ619_37180</name>
</gene>
<accession>A0ABS5GJ90</accession>
<comment type="caution">
    <text evidence="3">The sequence shown here is derived from an EMBL/GenBank/DDBJ whole genome shotgun (WGS) entry which is preliminary data.</text>
</comment>
<protein>
    <recommendedName>
        <fullName evidence="2">Putative Flp pilus-assembly TadG-like N-terminal domain-containing protein</fullName>
    </recommendedName>
</protein>
<dbReference type="InterPro" id="IPR028087">
    <property type="entry name" value="Tad_N"/>
</dbReference>
<evidence type="ECO:0000256" key="1">
    <source>
        <dbReference type="SAM" id="Phobius"/>
    </source>
</evidence>
<proteinExistence type="predicted"/>
<dbReference type="InterPro" id="IPR036465">
    <property type="entry name" value="vWFA_dom_sf"/>
</dbReference>
<keyword evidence="1" id="KW-0472">Membrane</keyword>
<dbReference type="EMBL" id="JAFCLK010000064">
    <property type="protein sequence ID" value="MBR1141394.1"/>
    <property type="molecule type" value="Genomic_DNA"/>
</dbReference>
<sequence length="591" mass="62024">MTDVPLVRLCRQVSRRFSGDISGNIATLFAIALLPILAFIGAAIDYSRANAARSAMQGALDSTALMLSRDLSQGTITAADVAAKASTYFKALYTSTDAQSVAVTASYTASTSSSASNIQLNASGQIVTQFMKLVGFPTMTFNTKATTTWGDVKMRVALALDNTGSMAYSGKMTALQNAVAGSGGLIDQLSALAKSPGDVYISLIPFAKVVNVGASNYAQSWIDWTDWQNPPTIQPNNGSYQAAIPNASFTQSQWDMVGPGSSCPFTSGNGFPYFSCTSGPATASSSASKVPSSGSYSGYICPGYDSASHSYYNGCWNSVQNSTRVNWCTGSYCSCPTTGSNVPNNTCSCTGSGSSTVCKVNTFTHTWIANATSTWTGCVADRTQPNDANAVSPASSDVATLFPANQHMENNVQYCSSSASTKLGQIVPLSYNWTSLKSAVNAMEPTGGTNQAIGMAWAVQSLIPNGVLGAPAEDANTTYNRVIILLSDGLNTEDRWPDYGNGSTQASGNPIDARQALLCSNLKNTKDSKGNAMYTIYTIQVNTSSPADPTSTVLQNCASSPDKFYMLTSSSQIVTTFNSIGTALSKLRVAK</sequence>
<feature type="transmembrane region" description="Helical" evidence="1">
    <location>
        <begin position="21"/>
        <end position="44"/>
    </location>
</feature>
<reference evidence="4" key="1">
    <citation type="journal article" date="2021" name="ISME J.">
        <title>Evolutionary origin and ecological implication of a unique nif island in free-living Bradyrhizobium lineages.</title>
        <authorList>
            <person name="Tao J."/>
        </authorList>
    </citation>
    <scope>NUCLEOTIDE SEQUENCE [LARGE SCALE GENOMIC DNA]</scope>
    <source>
        <strain evidence="4">SZCCT0094</strain>
    </source>
</reference>
<dbReference type="Pfam" id="PF13400">
    <property type="entry name" value="Tad"/>
    <property type="match status" value="1"/>
</dbReference>
<name>A0ABS5GJ90_9BRAD</name>
<evidence type="ECO:0000259" key="2">
    <source>
        <dbReference type="Pfam" id="PF13400"/>
    </source>
</evidence>
<keyword evidence="4" id="KW-1185">Reference proteome</keyword>
<dbReference type="SUPFAM" id="SSF53300">
    <property type="entry name" value="vWA-like"/>
    <property type="match status" value="1"/>
</dbReference>
<keyword evidence="1" id="KW-0812">Transmembrane</keyword>
<organism evidence="3 4">
    <name type="scientific">Bradyrhizobium denitrificans</name>
    <dbReference type="NCBI Taxonomy" id="2734912"/>
    <lineage>
        <taxon>Bacteria</taxon>
        <taxon>Pseudomonadati</taxon>
        <taxon>Pseudomonadota</taxon>
        <taxon>Alphaproteobacteria</taxon>
        <taxon>Hyphomicrobiales</taxon>
        <taxon>Nitrobacteraceae</taxon>
        <taxon>Bradyrhizobium</taxon>
    </lineage>
</organism>
<dbReference type="Proteomes" id="UP001314635">
    <property type="component" value="Unassembled WGS sequence"/>
</dbReference>
<feature type="domain" description="Putative Flp pilus-assembly TadG-like N-terminal" evidence="2">
    <location>
        <begin position="23"/>
        <end position="65"/>
    </location>
</feature>
<dbReference type="Gene3D" id="3.40.50.410">
    <property type="entry name" value="von Willebrand factor, type A domain"/>
    <property type="match status" value="1"/>
</dbReference>
<evidence type="ECO:0000313" key="4">
    <source>
        <dbReference type="Proteomes" id="UP001314635"/>
    </source>
</evidence>